<evidence type="ECO:0000313" key="2">
    <source>
        <dbReference type="EMBL" id="GEN10474.1"/>
    </source>
</evidence>
<dbReference type="EMBL" id="BJXR01000039">
    <property type="protein sequence ID" value="GEN10474.1"/>
    <property type="molecule type" value="Genomic_DNA"/>
</dbReference>
<feature type="domain" description="Peptidase S74" evidence="1">
    <location>
        <begin position="478"/>
        <end position="575"/>
    </location>
</feature>
<dbReference type="EMBL" id="FOIB01000003">
    <property type="protein sequence ID" value="SET81798.1"/>
    <property type="molecule type" value="Genomic_DNA"/>
</dbReference>
<organism evidence="2 5">
    <name type="scientific">Myxococcus fulvus</name>
    <dbReference type="NCBI Taxonomy" id="33"/>
    <lineage>
        <taxon>Bacteria</taxon>
        <taxon>Pseudomonadati</taxon>
        <taxon>Myxococcota</taxon>
        <taxon>Myxococcia</taxon>
        <taxon>Myxococcales</taxon>
        <taxon>Cystobacterineae</taxon>
        <taxon>Myxococcaceae</taxon>
        <taxon>Myxococcus</taxon>
    </lineage>
</organism>
<reference evidence="2 5" key="2">
    <citation type="submission" date="2019-07" db="EMBL/GenBank/DDBJ databases">
        <title>Whole genome shotgun sequence of Myxococcus fulvus NBRC 100333.</title>
        <authorList>
            <person name="Hosoyama A."/>
            <person name="Uohara A."/>
            <person name="Ohji S."/>
            <person name="Ichikawa N."/>
        </authorList>
    </citation>
    <scope>NUCLEOTIDE SEQUENCE [LARGE SCALE GENOMIC DNA]</scope>
    <source>
        <strain evidence="2 5">NBRC 100333</strain>
    </source>
</reference>
<dbReference type="Pfam" id="PF13884">
    <property type="entry name" value="Peptidase_S74"/>
    <property type="match status" value="1"/>
</dbReference>
<gene>
    <name evidence="2" type="ORF">MFU01_55110</name>
    <name evidence="3" type="ORF">SAMN05443572_103356</name>
</gene>
<dbReference type="AlphaFoldDB" id="A0A511T8H9"/>
<evidence type="ECO:0000313" key="5">
    <source>
        <dbReference type="Proteomes" id="UP000321514"/>
    </source>
</evidence>
<dbReference type="OrthoDB" id="5379439at2"/>
<sequence length="582" mass="61657">MSEPYYPARPGDPILADTWNNMQLQARAEIHNHTHRGGLDGKQLGGDSISPSAQLKVTRVEATDTLVVRNVDVTTRFQDLEAQKLSLTGGPLSGPLTVNANVGIGAAPGTKRLLVVAPANTEAPPPLEVRTTGSQTWGIGLVIKTMAGAEGASMLLRTRGKSWQVRGEPGPAALGLQITEDGGDPETGSGPGTPRLHIKAGGAVGLNTHDPQGALDVRLPGGASGFDRFVVNLTSDWSPGMSHVTIGAGQAAGLMINNPHVVWHKGESRASIRYGLSGGTASGLFWDVGARANNAFSFIVNNTSTMWMNADGNIGIGTQTPGARLDVQGGSLRVSGAITPSVGNSTGNGIQFPLDPWGGHGDAAYIRYFRPPNPLPGDEDHGRLVIGIENDLGDAFAISQGGAERLCIVNGNVGIGAARPSAPLHIQQRDPSLGIRLSENTSGRYIDIAYEGQGTFRMFHSSGNGRYMPQDGEWHKFSDVQLKENIESLQGILPRVLALRPVSFDLKSTGHHQMGLVAQEVEPLFPELVSDAPAREDGTPLKGLAYEAFSVLAIAALQELKAHYDTRIEALERRLHDPEKHG</sequence>
<evidence type="ECO:0000313" key="4">
    <source>
        <dbReference type="Proteomes" id="UP000183760"/>
    </source>
</evidence>
<dbReference type="InterPro" id="IPR030392">
    <property type="entry name" value="S74_ICA"/>
</dbReference>
<accession>A0A511T8H9</accession>
<dbReference type="Proteomes" id="UP000321514">
    <property type="component" value="Unassembled WGS sequence"/>
</dbReference>
<reference evidence="3 4" key="1">
    <citation type="submission" date="2016-10" db="EMBL/GenBank/DDBJ databases">
        <authorList>
            <person name="Varghese N."/>
            <person name="Submissions S."/>
        </authorList>
    </citation>
    <scope>NUCLEOTIDE SEQUENCE [LARGE SCALE GENOMIC DNA]</scope>
    <source>
        <strain evidence="3 4">DSM 16525</strain>
    </source>
</reference>
<evidence type="ECO:0000313" key="3">
    <source>
        <dbReference type="EMBL" id="SET81798.1"/>
    </source>
</evidence>
<comment type="caution">
    <text evidence="2">The sequence shown here is derived from an EMBL/GenBank/DDBJ whole genome shotgun (WGS) entry which is preliminary data.</text>
</comment>
<dbReference type="PROSITE" id="PS51688">
    <property type="entry name" value="ICA"/>
    <property type="match status" value="1"/>
</dbReference>
<protein>
    <submittedName>
        <fullName evidence="3">Chaperone of endosialidase</fullName>
    </submittedName>
</protein>
<name>A0A511T8H9_MYXFU</name>
<dbReference type="RefSeq" id="WP_074952274.1">
    <property type="nucleotide sequence ID" value="NZ_BJXR01000039.1"/>
</dbReference>
<dbReference type="Proteomes" id="UP000183760">
    <property type="component" value="Unassembled WGS sequence"/>
</dbReference>
<proteinExistence type="predicted"/>
<keyword evidence="4" id="KW-1185">Reference proteome</keyword>
<evidence type="ECO:0000259" key="1">
    <source>
        <dbReference type="PROSITE" id="PS51688"/>
    </source>
</evidence>
<dbReference type="STRING" id="1334629.MFUL124B02_23460"/>